<evidence type="ECO:0008006" key="12">
    <source>
        <dbReference type="Google" id="ProtNLM"/>
    </source>
</evidence>
<dbReference type="AlphaFoldDB" id="S3C0R9"/>
<dbReference type="GO" id="GO:0033214">
    <property type="term" value="P:siderophore-iron import into cell"/>
    <property type="evidence" value="ECO:0007669"/>
    <property type="project" value="TreeGrafter"/>
</dbReference>
<dbReference type="SUPFAM" id="SSF81345">
    <property type="entry name" value="ABC transporter involved in vitamin B12 uptake, BtuC"/>
    <property type="match status" value="1"/>
</dbReference>
<dbReference type="Pfam" id="PF01032">
    <property type="entry name" value="FecCD"/>
    <property type="match status" value="1"/>
</dbReference>
<keyword evidence="9" id="KW-0732">Signal</keyword>
<dbReference type="InterPro" id="IPR000522">
    <property type="entry name" value="ABC_transptr_permease_BtuC"/>
</dbReference>
<dbReference type="eggNOG" id="COG4606">
    <property type="taxonomic scope" value="Bacteria"/>
</dbReference>
<comment type="subcellular location">
    <subcellularLocation>
        <location evidence="1">Cell membrane</location>
        <topology evidence="1">Multi-pass membrane protein</topology>
    </subcellularLocation>
</comment>
<organism evidence="10 11">
    <name type="scientific">Sutterella wadsworthensis HGA0223</name>
    <dbReference type="NCBI Taxonomy" id="1203554"/>
    <lineage>
        <taxon>Bacteria</taxon>
        <taxon>Pseudomonadati</taxon>
        <taxon>Pseudomonadota</taxon>
        <taxon>Betaproteobacteria</taxon>
        <taxon>Burkholderiales</taxon>
        <taxon>Sutterellaceae</taxon>
        <taxon>Sutterella</taxon>
    </lineage>
</organism>
<dbReference type="InterPro" id="IPR037294">
    <property type="entry name" value="ABC_BtuC-like"/>
</dbReference>
<keyword evidence="3" id="KW-0813">Transport</keyword>
<dbReference type="Gene3D" id="1.10.3470.10">
    <property type="entry name" value="ABC transporter involved in vitamin B12 uptake, BtuC"/>
    <property type="match status" value="1"/>
</dbReference>
<dbReference type="Proteomes" id="UP000014400">
    <property type="component" value="Unassembled WGS sequence"/>
</dbReference>
<dbReference type="EMBL" id="ATCF01000012">
    <property type="protein sequence ID" value="EPD99922.1"/>
    <property type="molecule type" value="Genomic_DNA"/>
</dbReference>
<keyword evidence="5 8" id="KW-0812">Transmembrane</keyword>
<evidence type="ECO:0000256" key="3">
    <source>
        <dbReference type="ARBA" id="ARBA00022448"/>
    </source>
</evidence>
<feature type="signal peptide" evidence="9">
    <location>
        <begin position="1"/>
        <end position="24"/>
    </location>
</feature>
<evidence type="ECO:0000256" key="4">
    <source>
        <dbReference type="ARBA" id="ARBA00022475"/>
    </source>
</evidence>
<dbReference type="RefSeq" id="WP_016474069.1">
    <property type="nucleotide sequence ID" value="NZ_KE150480.1"/>
</dbReference>
<comment type="caution">
    <text evidence="10">The sequence shown here is derived from an EMBL/GenBank/DDBJ whole genome shotgun (WGS) entry which is preliminary data.</text>
</comment>
<feature type="transmembrane region" description="Helical" evidence="8">
    <location>
        <begin position="271"/>
        <end position="291"/>
    </location>
</feature>
<dbReference type="PANTHER" id="PTHR30472">
    <property type="entry name" value="FERRIC ENTEROBACTIN TRANSPORT SYSTEM PERMEASE PROTEIN"/>
    <property type="match status" value="1"/>
</dbReference>
<keyword evidence="7 8" id="KW-0472">Membrane</keyword>
<dbReference type="GeneID" id="64061453"/>
<dbReference type="PANTHER" id="PTHR30472:SF27">
    <property type="entry name" value="PETROBACTIN IMPORT SYSTEM PERMEASE PROTEIN YCLN"/>
    <property type="match status" value="1"/>
</dbReference>
<protein>
    <recommendedName>
        <fullName evidence="12">Iron ABC transporter permease</fullName>
    </recommendedName>
</protein>
<dbReference type="HOGENOM" id="CLU_013016_3_0_4"/>
<evidence type="ECO:0000256" key="8">
    <source>
        <dbReference type="SAM" id="Phobius"/>
    </source>
</evidence>
<sequence>MTRSTCILLVLLTLMSVLSLFVGAADITPADVLSGDIESLELMLISRLPRLLAILCTGMGMSIAGLIMQQLCANKFVSPTTGATISSAQFGILIALLFFPDSTLWSRALFAFAAAILGTWTFVWFILRMPMKDPVMVPLVGIMFGNVIGGVTNFLAYRFDMTQALSTWLVGHFSLVLRGNFELVYLVLPLIVLAWIFAKHFNIVGMGRDFSKNLGVNYTLVLFSGLTIAAMITAAIVSVVGSISYIGLIVPNLIAIFKGDDLRSTLADTALFGALFVLCCDVIGRLVIAPYELPIELIIGTIGSLLFIALIFYRLRFGRMSLDKKALLRLFGLDRRTPACGGAK</sequence>
<feature type="chain" id="PRO_5004518310" description="Iron ABC transporter permease" evidence="9">
    <location>
        <begin position="25"/>
        <end position="344"/>
    </location>
</feature>
<dbReference type="PATRIC" id="fig|1203554.3.peg.718"/>
<evidence type="ECO:0000313" key="10">
    <source>
        <dbReference type="EMBL" id="EPD99922.1"/>
    </source>
</evidence>
<gene>
    <name evidence="10" type="ORF">HMPREF1476_00726</name>
</gene>
<reference evidence="10 11" key="1">
    <citation type="submission" date="2013-04" db="EMBL/GenBank/DDBJ databases">
        <title>The Genome Sequence of Sutterella wadsworthensis HGA0223.</title>
        <authorList>
            <consortium name="The Broad Institute Genomics Platform"/>
            <person name="Earl A."/>
            <person name="Ward D."/>
            <person name="Feldgarden M."/>
            <person name="Gevers D."/>
            <person name="Schmidt T.M."/>
            <person name="Dover J."/>
            <person name="Dai D."/>
            <person name="Walker B."/>
            <person name="Young S."/>
            <person name="Zeng Q."/>
            <person name="Gargeya S."/>
            <person name="Fitzgerald M."/>
            <person name="Haas B."/>
            <person name="Abouelleil A."/>
            <person name="Allen A.W."/>
            <person name="Alvarado L."/>
            <person name="Arachchi H.M."/>
            <person name="Berlin A.M."/>
            <person name="Chapman S.B."/>
            <person name="Gainer-Dewar J."/>
            <person name="Goldberg J."/>
            <person name="Griggs A."/>
            <person name="Gujja S."/>
            <person name="Hansen M."/>
            <person name="Howarth C."/>
            <person name="Imamovic A."/>
            <person name="Ireland A."/>
            <person name="Larimer J."/>
            <person name="McCowan C."/>
            <person name="Murphy C."/>
            <person name="Pearson M."/>
            <person name="Poon T.W."/>
            <person name="Priest M."/>
            <person name="Roberts A."/>
            <person name="Saif S."/>
            <person name="Shea T."/>
            <person name="Sisk P."/>
            <person name="Sykes S."/>
            <person name="Wortman J."/>
            <person name="Nusbaum C."/>
            <person name="Birren B."/>
        </authorList>
    </citation>
    <scope>NUCLEOTIDE SEQUENCE [LARGE SCALE GENOMIC DNA]</scope>
    <source>
        <strain evidence="10 11">HGA0223</strain>
    </source>
</reference>
<feature type="transmembrane region" description="Helical" evidence="8">
    <location>
        <begin position="218"/>
        <end position="237"/>
    </location>
</feature>
<feature type="transmembrane region" description="Helical" evidence="8">
    <location>
        <begin position="297"/>
        <end position="315"/>
    </location>
</feature>
<evidence type="ECO:0000256" key="6">
    <source>
        <dbReference type="ARBA" id="ARBA00022989"/>
    </source>
</evidence>
<keyword evidence="11" id="KW-1185">Reference proteome</keyword>
<accession>S3C0R9</accession>
<dbReference type="CDD" id="cd06550">
    <property type="entry name" value="TM_ABC_iron-siderophores_like"/>
    <property type="match status" value="1"/>
</dbReference>
<evidence type="ECO:0000313" key="11">
    <source>
        <dbReference type="Proteomes" id="UP000014400"/>
    </source>
</evidence>
<feature type="transmembrane region" description="Helical" evidence="8">
    <location>
        <begin position="139"/>
        <end position="159"/>
    </location>
</feature>
<feature type="transmembrane region" description="Helical" evidence="8">
    <location>
        <begin position="105"/>
        <end position="127"/>
    </location>
</feature>
<evidence type="ECO:0000256" key="7">
    <source>
        <dbReference type="ARBA" id="ARBA00023136"/>
    </source>
</evidence>
<name>S3C0R9_9BURK</name>
<comment type="similarity">
    <text evidence="2">Belongs to the binding-protein-dependent transport system permease family. FecCD subfamily.</text>
</comment>
<evidence type="ECO:0000256" key="9">
    <source>
        <dbReference type="SAM" id="SignalP"/>
    </source>
</evidence>
<dbReference type="GO" id="GO:0005886">
    <property type="term" value="C:plasma membrane"/>
    <property type="evidence" value="ECO:0007669"/>
    <property type="project" value="UniProtKB-SubCell"/>
</dbReference>
<feature type="transmembrane region" description="Helical" evidence="8">
    <location>
        <begin position="80"/>
        <end position="99"/>
    </location>
</feature>
<evidence type="ECO:0000256" key="2">
    <source>
        <dbReference type="ARBA" id="ARBA00007935"/>
    </source>
</evidence>
<dbReference type="GO" id="GO:0022857">
    <property type="term" value="F:transmembrane transporter activity"/>
    <property type="evidence" value="ECO:0007669"/>
    <property type="project" value="InterPro"/>
</dbReference>
<evidence type="ECO:0000256" key="1">
    <source>
        <dbReference type="ARBA" id="ARBA00004651"/>
    </source>
</evidence>
<feature type="transmembrane region" description="Helical" evidence="8">
    <location>
        <begin position="179"/>
        <end position="198"/>
    </location>
</feature>
<evidence type="ECO:0000256" key="5">
    <source>
        <dbReference type="ARBA" id="ARBA00022692"/>
    </source>
</evidence>
<keyword evidence="4" id="KW-1003">Cell membrane</keyword>
<proteinExistence type="inferred from homology"/>
<dbReference type="STRING" id="1203554.HMPREF1476_00726"/>
<feature type="transmembrane region" description="Helical" evidence="8">
    <location>
        <begin position="243"/>
        <end position="259"/>
    </location>
</feature>
<keyword evidence="6 8" id="KW-1133">Transmembrane helix</keyword>
<feature type="transmembrane region" description="Helical" evidence="8">
    <location>
        <begin position="48"/>
        <end position="68"/>
    </location>
</feature>